<reference evidence="1 2" key="1">
    <citation type="submission" date="2016-07" db="EMBL/GenBank/DDBJ databases">
        <title>Pervasive Adenine N6-methylation of Active Genes in Fungi.</title>
        <authorList>
            <consortium name="DOE Joint Genome Institute"/>
            <person name="Mondo S.J."/>
            <person name="Dannebaum R.O."/>
            <person name="Kuo R.C."/>
            <person name="Labutti K."/>
            <person name="Haridas S."/>
            <person name="Kuo A."/>
            <person name="Salamov A."/>
            <person name="Ahrendt S.R."/>
            <person name="Lipzen A."/>
            <person name="Sullivan W."/>
            <person name="Andreopoulos W.B."/>
            <person name="Clum A."/>
            <person name="Lindquist E."/>
            <person name="Daum C."/>
            <person name="Ramamoorthy G.K."/>
            <person name="Gryganskyi A."/>
            <person name="Culley D."/>
            <person name="Magnuson J.K."/>
            <person name="James T.Y."/>
            <person name="O'Malley M.A."/>
            <person name="Stajich J.E."/>
            <person name="Spatafora J.W."/>
            <person name="Visel A."/>
            <person name="Grigoriev I.V."/>
        </authorList>
    </citation>
    <scope>NUCLEOTIDE SEQUENCE [LARGE SCALE GENOMIC DNA]</scope>
    <source>
        <strain evidence="1 2">62-1032</strain>
    </source>
</reference>
<dbReference type="EMBL" id="MCGR01000005">
    <property type="protein sequence ID" value="ORY89657.1"/>
    <property type="molecule type" value="Genomic_DNA"/>
</dbReference>
<evidence type="ECO:0008006" key="3">
    <source>
        <dbReference type="Google" id="ProtNLM"/>
    </source>
</evidence>
<proteinExistence type="predicted"/>
<comment type="caution">
    <text evidence="1">The sequence shown here is derived from an EMBL/GenBank/DDBJ whole genome shotgun (WGS) entry which is preliminary data.</text>
</comment>
<evidence type="ECO:0000313" key="2">
    <source>
        <dbReference type="Proteomes" id="UP000193467"/>
    </source>
</evidence>
<keyword evidence="2" id="KW-1185">Reference proteome</keyword>
<dbReference type="InterPro" id="IPR032675">
    <property type="entry name" value="LRR_dom_sf"/>
</dbReference>
<dbReference type="Proteomes" id="UP000193467">
    <property type="component" value="Unassembled WGS sequence"/>
</dbReference>
<accession>A0A1Y2FZQ6</accession>
<gene>
    <name evidence="1" type="ORF">BCR35DRAFT_350109</name>
</gene>
<dbReference type="Gene3D" id="3.80.10.10">
    <property type="entry name" value="Ribonuclease Inhibitor"/>
    <property type="match status" value="1"/>
</dbReference>
<organism evidence="1 2">
    <name type="scientific">Leucosporidium creatinivorum</name>
    <dbReference type="NCBI Taxonomy" id="106004"/>
    <lineage>
        <taxon>Eukaryota</taxon>
        <taxon>Fungi</taxon>
        <taxon>Dikarya</taxon>
        <taxon>Basidiomycota</taxon>
        <taxon>Pucciniomycotina</taxon>
        <taxon>Microbotryomycetes</taxon>
        <taxon>Leucosporidiales</taxon>
        <taxon>Leucosporidium</taxon>
    </lineage>
</organism>
<sequence length="458" mass="51075">MAPTLPTELIKHILELLYDNVRTPRYNPTTPFDEIEGEKLAFAFRPCFLVSKTFYALALPIAARHLLPPFGAQGALEASDKLEQARLHLLNQGLGQAVESIHVPAGLTRHREQDVFLAFPRLRTLYSFGIVQNLHLLPKTLTILTLEAKASLDSGHWAHLGEAAPHLTSLSLKGKSRYSGDHGPLHLYASPKPVDPGWRLKHLALNHLSGSEEQALAFITASASTLESLSFDCHHPMHFSTIHPGSVLSNVTTPLPLLRRLCLGRVGDPFILPPACSVLDRTLLPNLEELQLYVRRSSIHQLLTISPTIVTVLLTSSEEATSPIALDILKTFVAGHSGLRLLSLDCAFLLRSIRIDTKSCRSSARFEGPSSPAARSVRVRTRLRARRGMEMSRTSWIRMTTARLWTSMPRKGRSGRTFGARRRGRRWDSHLNSTLLTPPKSPPLLLRRKEARLESWRV</sequence>
<name>A0A1Y2FZQ6_9BASI</name>
<feature type="non-terminal residue" evidence="1">
    <location>
        <position position="458"/>
    </location>
</feature>
<dbReference type="AlphaFoldDB" id="A0A1Y2FZQ6"/>
<dbReference type="InParanoid" id="A0A1Y2FZQ6"/>
<evidence type="ECO:0000313" key="1">
    <source>
        <dbReference type="EMBL" id="ORY89657.1"/>
    </source>
</evidence>
<protein>
    <recommendedName>
        <fullName evidence="3">F-box domain-containing protein</fullName>
    </recommendedName>
</protein>